<dbReference type="InterPro" id="IPR036397">
    <property type="entry name" value="RNaseH_sf"/>
</dbReference>
<evidence type="ECO:0000256" key="6">
    <source>
        <dbReference type="ARBA" id="ARBA00022759"/>
    </source>
</evidence>
<evidence type="ECO:0000256" key="8">
    <source>
        <dbReference type="ARBA" id="ARBA00022918"/>
    </source>
</evidence>
<evidence type="ECO:0000256" key="5">
    <source>
        <dbReference type="ARBA" id="ARBA00022750"/>
    </source>
</evidence>
<protein>
    <recommendedName>
        <fullName evidence="10">Reverse transcriptase domain-containing protein</fullName>
    </recommendedName>
</protein>
<comment type="caution">
    <text evidence="11">The sequence shown here is derived from an EMBL/GenBank/DDBJ whole genome shotgun (WGS) entry which is preliminary data.</text>
</comment>
<evidence type="ECO:0000313" key="12">
    <source>
        <dbReference type="Proteomes" id="UP001281410"/>
    </source>
</evidence>
<keyword evidence="4" id="KW-0540">Nuclease</keyword>
<dbReference type="InterPro" id="IPR000477">
    <property type="entry name" value="RT_dom"/>
</dbReference>
<proteinExistence type="predicted"/>
<evidence type="ECO:0000256" key="2">
    <source>
        <dbReference type="ARBA" id="ARBA00022679"/>
    </source>
</evidence>
<dbReference type="Pfam" id="PF00078">
    <property type="entry name" value="RVT_1"/>
    <property type="match status" value="1"/>
</dbReference>
<dbReference type="PANTHER" id="PTHR33064">
    <property type="entry name" value="POL PROTEIN"/>
    <property type="match status" value="1"/>
</dbReference>
<keyword evidence="2" id="KW-0808">Transferase</keyword>
<feature type="compositionally biased region" description="Polar residues" evidence="9">
    <location>
        <begin position="126"/>
        <end position="140"/>
    </location>
</feature>
<dbReference type="Gene3D" id="3.30.420.10">
    <property type="entry name" value="Ribonuclease H-like superfamily/Ribonuclease H"/>
    <property type="match status" value="1"/>
</dbReference>
<gene>
    <name evidence="11" type="ORF">Dsin_000185</name>
</gene>
<dbReference type="CDD" id="cd01647">
    <property type="entry name" value="RT_LTR"/>
    <property type="match status" value="1"/>
</dbReference>
<sequence>MSRHSSSAATSLQMENLRLQNEILSLKLQLATQQRTEQPDHTLLRREYEDKIASLQSTVDRLQHDLLSSPTNVDLEQLKQRHQLDLLALEKRLQRKYKAKVFKLTCQIVDLERQLEQLSIAYASQQTNSEDQSESSPSNDASTASRAGSSTTQPSDDSMDCTHRSLSMHEKSLEDLGHLPAIPVDRCPFSENVLVAQPPPRLNGVFIQTTIHPVGTTPIKCIAYVDSGATSSYISSQLVPPTSHSQVSPGAAQQFDGSVTVYDTALLGAHVTFPDGSSDYRFPLPKVWIHQSISDLPFILGLSFLNDQGGSAMFLPHQLVIARRSVTIPLLGPTTSEFAQTKRGGISLALTDSTATEFTECEHLAQQTDIIQPLIEWYPDFQMTSSSESSITDPKLLRIIEFAHQTLIFGTDPLRHWEKDKLLANINIVKPDLIIRTKEFPYTPDDVKEFDTQVSELLQTNLISPSKSPHRSAAFMVRNHAEQIRGKARMVINYKRLNDNTYLDAYDIPTKELLMLRITSAKYFSKFDCKSGFWQVKLDDESIPWTAFSCSKGLFQWNVMPFGLKNAPGIFQRKMDSLFNKAPFLDFCLVYIDDILVFSKDRNSHEKHLAQVISQFIEHGLVINPKKMVLAQKQIDFLGLNILKGKVSLQPHISQSILEMPDKFVSVKELRSFLGKLNYARQFIPDLARDISSLHSKTSPNGNFAFNSEDIKTVRAIKEKVRCLQPLALPGPDDYIVIQTDGSKIGWGATLLAKDNIHSPLSTERICGYASGKYTQKDIRLTSLDYELIAVINALHKFRIHLFKPFTVRTDCQAIVELYNKQNEKKISSRRWTNFLDCVAGSGYQATFEHIKGSDNTAADILSRIVIDGNGGIEESYPSPIMLSYLHFLDSPHLDTSISEEAKSLGHPDLTDFSHFIGYKKSLLSYTPGL</sequence>
<evidence type="ECO:0000259" key="10">
    <source>
        <dbReference type="PROSITE" id="PS50878"/>
    </source>
</evidence>
<dbReference type="InterPro" id="IPR041373">
    <property type="entry name" value="RT_RNaseH"/>
</dbReference>
<dbReference type="Gene3D" id="3.10.10.10">
    <property type="entry name" value="HIV Type 1 Reverse Transcriptase, subunit A, domain 1"/>
    <property type="match status" value="1"/>
</dbReference>
<dbReference type="Gene3D" id="3.30.70.270">
    <property type="match status" value="2"/>
</dbReference>
<accession>A0AAD9Z2P4</accession>
<evidence type="ECO:0000256" key="7">
    <source>
        <dbReference type="ARBA" id="ARBA00022801"/>
    </source>
</evidence>
<feature type="compositionally biased region" description="Low complexity" evidence="9">
    <location>
        <begin position="141"/>
        <end position="152"/>
    </location>
</feature>
<dbReference type="PANTHER" id="PTHR33064:SF37">
    <property type="entry name" value="RIBONUCLEASE H"/>
    <property type="match status" value="1"/>
</dbReference>
<dbReference type="CDD" id="cd09274">
    <property type="entry name" value="RNase_HI_RT_Ty3"/>
    <property type="match status" value="1"/>
</dbReference>
<evidence type="ECO:0000256" key="3">
    <source>
        <dbReference type="ARBA" id="ARBA00022695"/>
    </source>
</evidence>
<dbReference type="GO" id="GO:0004190">
    <property type="term" value="F:aspartic-type endopeptidase activity"/>
    <property type="evidence" value="ECO:0007669"/>
    <property type="project" value="UniProtKB-KW"/>
</dbReference>
<dbReference type="SUPFAM" id="SSF56672">
    <property type="entry name" value="DNA/RNA polymerases"/>
    <property type="match status" value="1"/>
</dbReference>
<keyword evidence="12" id="KW-1185">Reference proteome</keyword>
<feature type="region of interest" description="Disordered" evidence="9">
    <location>
        <begin position="126"/>
        <end position="162"/>
    </location>
</feature>
<reference evidence="11" key="1">
    <citation type="journal article" date="2023" name="Plant J.">
        <title>Genome sequences and population genomics provide insights into the demographic history, inbreeding, and mutation load of two 'living fossil' tree species of Dipteronia.</title>
        <authorList>
            <person name="Feng Y."/>
            <person name="Comes H.P."/>
            <person name="Chen J."/>
            <person name="Zhu S."/>
            <person name="Lu R."/>
            <person name="Zhang X."/>
            <person name="Li P."/>
            <person name="Qiu J."/>
            <person name="Olsen K.M."/>
            <person name="Qiu Y."/>
        </authorList>
    </citation>
    <scope>NUCLEOTIDE SEQUENCE</scope>
    <source>
        <strain evidence="11">NBL</strain>
    </source>
</reference>
<dbReference type="AlphaFoldDB" id="A0AAD9Z2P4"/>
<dbReference type="InterPro" id="IPR034728">
    <property type="entry name" value="Peptidase_A3B"/>
</dbReference>
<name>A0AAD9Z2P4_9ROSI</name>
<dbReference type="InterPro" id="IPR043128">
    <property type="entry name" value="Rev_trsase/Diguanyl_cyclase"/>
</dbReference>
<dbReference type="InterPro" id="IPR043502">
    <property type="entry name" value="DNA/RNA_pol_sf"/>
</dbReference>
<dbReference type="InterPro" id="IPR051320">
    <property type="entry name" value="Viral_Replic_Matur_Polypro"/>
</dbReference>
<dbReference type="GO" id="GO:0003676">
    <property type="term" value="F:nucleic acid binding"/>
    <property type="evidence" value="ECO:0007669"/>
    <property type="project" value="InterPro"/>
</dbReference>
<evidence type="ECO:0000313" key="11">
    <source>
        <dbReference type="EMBL" id="KAK3169187.1"/>
    </source>
</evidence>
<dbReference type="Pfam" id="PF17917">
    <property type="entry name" value="RT_RNaseH"/>
    <property type="match status" value="1"/>
</dbReference>
<evidence type="ECO:0000256" key="9">
    <source>
        <dbReference type="SAM" id="MobiDB-lite"/>
    </source>
</evidence>
<dbReference type="PROSITE" id="PS50878">
    <property type="entry name" value="RT_POL"/>
    <property type="match status" value="1"/>
</dbReference>
<evidence type="ECO:0000256" key="1">
    <source>
        <dbReference type="ARBA" id="ARBA00022670"/>
    </source>
</evidence>
<keyword evidence="8" id="KW-0695">RNA-directed DNA polymerase</keyword>
<keyword evidence="6" id="KW-0255">Endonuclease</keyword>
<dbReference type="GO" id="GO:0003964">
    <property type="term" value="F:RNA-directed DNA polymerase activity"/>
    <property type="evidence" value="ECO:0007669"/>
    <property type="project" value="UniProtKB-KW"/>
</dbReference>
<keyword evidence="7" id="KW-0378">Hydrolase</keyword>
<keyword evidence="3" id="KW-0548">Nucleotidyltransferase</keyword>
<dbReference type="GO" id="GO:0004519">
    <property type="term" value="F:endonuclease activity"/>
    <property type="evidence" value="ECO:0007669"/>
    <property type="project" value="UniProtKB-KW"/>
</dbReference>
<dbReference type="Pfam" id="PF21024">
    <property type="entry name" value="Peptidase_A3B"/>
    <property type="match status" value="1"/>
</dbReference>
<evidence type="ECO:0000256" key="4">
    <source>
        <dbReference type="ARBA" id="ARBA00022722"/>
    </source>
</evidence>
<dbReference type="EMBL" id="JANJYJ010000969">
    <property type="protein sequence ID" value="KAK3169187.1"/>
    <property type="molecule type" value="Genomic_DNA"/>
</dbReference>
<dbReference type="Proteomes" id="UP001281410">
    <property type="component" value="Unassembled WGS sequence"/>
</dbReference>
<dbReference type="GO" id="GO:0006508">
    <property type="term" value="P:proteolysis"/>
    <property type="evidence" value="ECO:0007669"/>
    <property type="project" value="UniProtKB-KW"/>
</dbReference>
<feature type="domain" description="Reverse transcriptase" evidence="10">
    <location>
        <begin position="456"/>
        <end position="642"/>
    </location>
</feature>
<organism evidence="11 12">
    <name type="scientific">Dipteronia sinensis</name>
    <dbReference type="NCBI Taxonomy" id="43782"/>
    <lineage>
        <taxon>Eukaryota</taxon>
        <taxon>Viridiplantae</taxon>
        <taxon>Streptophyta</taxon>
        <taxon>Embryophyta</taxon>
        <taxon>Tracheophyta</taxon>
        <taxon>Spermatophyta</taxon>
        <taxon>Magnoliopsida</taxon>
        <taxon>eudicotyledons</taxon>
        <taxon>Gunneridae</taxon>
        <taxon>Pentapetalae</taxon>
        <taxon>rosids</taxon>
        <taxon>malvids</taxon>
        <taxon>Sapindales</taxon>
        <taxon>Sapindaceae</taxon>
        <taxon>Hippocastanoideae</taxon>
        <taxon>Acereae</taxon>
        <taxon>Dipteronia</taxon>
    </lineage>
</organism>
<keyword evidence="5" id="KW-0064">Aspartyl protease</keyword>
<keyword evidence="1" id="KW-0645">Protease</keyword>